<dbReference type="Pfam" id="PF10431">
    <property type="entry name" value="ClpB_D2-small"/>
    <property type="match status" value="1"/>
</dbReference>
<name>A0A075B5D6_ROZAC</name>
<dbReference type="InterPro" id="IPR036628">
    <property type="entry name" value="Clp_N_dom_sf"/>
</dbReference>
<dbReference type="Gene3D" id="3.40.50.300">
    <property type="entry name" value="P-loop containing nucleotide triphosphate hydrolases"/>
    <property type="match status" value="3"/>
</dbReference>
<dbReference type="GO" id="GO:0005524">
    <property type="term" value="F:ATP binding"/>
    <property type="evidence" value="ECO:0007669"/>
    <property type="project" value="UniProtKB-KW"/>
</dbReference>
<dbReference type="FunFam" id="3.40.50.300:FF:000025">
    <property type="entry name" value="ATP-dependent Clp protease subunit"/>
    <property type="match status" value="1"/>
</dbReference>
<dbReference type="Pfam" id="PF07724">
    <property type="entry name" value="AAA_2"/>
    <property type="match status" value="1"/>
</dbReference>
<evidence type="ECO:0000256" key="3">
    <source>
        <dbReference type="ARBA" id="ARBA00022741"/>
    </source>
</evidence>
<protein>
    <submittedName>
        <fullName evidence="10">Double Clp-N motif domain-containing protein</fullName>
    </submittedName>
</protein>
<dbReference type="PROSITE" id="PS00870">
    <property type="entry name" value="CLPAB_1"/>
    <property type="match status" value="1"/>
</dbReference>
<feature type="domain" description="Clp R" evidence="9">
    <location>
        <begin position="3"/>
        <end position="146"/>
    </location>
</feature>
<dbReference type="CDD" id="cd19499">
    <property type="entry name" value="RecA-like_ClpB_Hsp104-like"/>
    <property type="match status" value="1"/>
</dbReference>
<dbReference type="STRING" id="988480.A0A075B5D6"/>
<dbReference type="InterPro" id="IPR028299">
    <property type="entry name" value="ClpA/B_CS2"/>
</dbReference>
<evidence type="ECO:0000313" key="11">
    <source>
        <dbReference type="Proteomes" id="UP000030755"/>
    </source>
</evidence>
<keyword evidence="3 7" id="KW-0547">Nucleotide-binding</keyword>
<dbReference type="InterPro" id="IPR041546">
    <property type="entry name" value="ClpA/ClpB_AAA_lid"/>
</dbReference>
<dbReference type="SUPFAM" id="SSF52540">
    <property type="entry name" value="P-loop containing nucleoside triphosphate hydrolases"/>
    <property type="match status" value="2"/>
</dbReference>
<evidence type="ECO:0000313" key="10">
    <source>
        <dbReference type="EMBL" id="EPZ37006.1"/>
    </source>
</evidence>
<dbReference type="InterPro" id="IPR050130">
    <property type="entry name" value="ClpA_ClpB"/>
</dbReference>
<proteinExistence type="inferred from homology"/>
<dbReference type="HOGENOM" id="CLU_005070_4_1_1"/>
<dbReference type="FunFam" id="3.40.50.300:FF:000010">
    <property type="entry name" value="Chaperone clpB 1, putative"/>
    <property type="match status" value="1"/>
</dbReference>
<dbReference type="PRINTS" id="PR00300">
    <property type="entry name" value="CLPPROTEASEA"/>
</dbReference>
<dbReference type="AlphaFoldDB" id="A0A075B5D6"/>
<evidence type="ECO:0000256" key="6">
    <source>
        <dbReference type="PROSITE-ProRule" id="PRU01251"/>
    </source>
</evidence>
<dbReference type="Proteomes" id="UP000030755">
    <property type="component" value="Unassembled WGS sequence"/>
</dbReference>
<accession>A0A075B5D6</accession>
<keyword evidence="8" id="KW-0175">Coiled coil</keyword>
<keyword evidence="4 7" id="KW-0067">ATP-binding</keyword>
<dbReference type="InterPro" id="IPR003959">
    <property type="entry name" value="ATPase_AAA_core"/>
</dbReference>
<comment type="similarity">
    <text evidence="1 7">Belongs to the ClpA/ClpB family.</text>
</comment>
<evidence type="ECO:0000256" key="7">
    <source>
        <dbReference type="RuleBase" id="RU004432"/>
    </source>
</evidence>
<dbReference type="SMR" id="A0A075B5D6"/>
<evidence type="ECO:0000256" key="5">
    <source>
        <dbReference type="ARBA" id="ARBA00023186"/>
    </source>
</evidence>
<dbReference type="Gene3D" id="1.10.1780.10">
    <property type="entry name" value="Clp, N-terminal domain"/>
    <property type="match status" value="1"/>
</dbReference>
<keyword evidence="2 6" id="KW-0677">Repeat</keyword>
<evidence type="ECO:0000259" key="9">
    <source>
        <dbReference type="PROSITE" id="PS51903"/>
    </source>
</evidence>
<dbReference type="PROSITE" id="PS00871">
    <property type="entry name" value="CLPAB_2"/>
    <property type="match status" value="1"/>
</dbReference>
<dbReference type="SMART" id="SM01086">
    <property type="entry name" value="ClpB_D2-small"/>
    <property type="match status" value="1"/>
</dbReference>
<dbReference type="InterPro" id="IPR004176">
    <property type="entry name" value="Clp_R_N"/>
</dbReference>
<dbReference type="PROSITE" id="PS51903">
    <property type="entry name" value="CLP_R"/>
    <property type="match status" value="1"/>
</dbReference>
<dbReference type="Gene3D" id="1.10.8.60">
    <property type="match status" value="1"/>
</dbReference>
<dbReference type="InterPro" id="IPR003593">
    <property type="entry name" value="AAA+_ATPase"/>
</dbReference>
<dbReference type="Pfam" id="PF17871">
    <property type="entry name" value="AAA_lid_9"/>
    <property type="match status" value="1"/>
</dbReference>
<dbReference type="PANTHER" id="PTHR11638:SF18">
    <property type="entry name" value="HEAT SHOCK PROTEIN 104"/>
    <property type="match status" value="1"/>
</dbReference>
<sequence>MAFDYNNLTERTQKALQRAISICQENSNIQLHPVHLLMALFEDRDGLARQLIQKFNSNMTVVNRVMQAHLTKLPRQTPAPSPSFSHALVSVFNKATSIQKENGDSHVAVDTLLLALLDNKDVAAMLQEASLHRHQLITAIQEMRKDKKVTGSNAEETFEALSKYAHDLVTMALSGKLDPVIGRDDEIRRVIRVLARRTKNNPVLIGPPGVGKTAIVEGLAQRIARGDVPESLKCQLFSLDMGALVAGAKYRGEFEERLKGVLKEVQDSNGRIILFIDEIHLVLGAGKAEGAMDAANLLKPLLARGELRCIGATTLEEYRKHVEKDAAFERRFQPIYVGEPSLEDAVSILRGLKERYETHHGVKIADAAIVLAAQLANRYITNRFLPDKAIDLIDEACANTRVALDSQPEIIDSLQRRKLQLEVEATALEREKDAVSQQRLLKVKEEMTKIEEDLKPLRERYSREKNRIVEVQELNKKLDELKVKLEDAKRRYDLALAADIQYGAIPDVEKRIQHLKEINQSQEEEEMDSNRLVSEDVGVDEIMEVVSRWTGIPLTKLNQSQANRLLHLADRLKERVVGQNEAVNVVSEAVIRSRSGLSRPNQPLGSFLFLGPSGVGKTELAKALAYELFDDDKHVIRIDMSEYMEKHSVSRLIGAAPGYVGYEEGGQLTEAVRRRPYNVVLFDEVEKAHVDVLNVLLQVLDDGRLTDGQGRTVDFSNTIIVLTSNLGSQFLQTDFNGSVPQMVKDQVLSEVRRHFRPEFLNRLDDIAIFNPLSETDLFSIVHLQMKQIATRLQDREITVTLDDSAVQLVLQEAYNPVYGARPLRRYLEKTIVTALSKMILDPVAPLKNGSSVTVYHAGLAPTNAKVYNDLAFVIHEKDQVEMDI</sequence>
<keyword evidence="11" id="KW-1185">Reference proteome</keyword>
<dbReference type="OrthoDB" id="47330at2759"/>
<dbReference type="InterPro" id="IPR027417">
    <property type="entry name" value="P-loop_NTPase"/>
</dbReference>
<gene>
    <name evidence="10" type="ORF">O9G_005894</name>
</gene>
<evidence type="ECO:0000256" key="8">
    <source>
        <dbReference type="SAM" id="Coils"/>
    </source>
</evidence>
<dbReference type="GO" id="GO:0034605">
    <property type="term" value="P:cellular response to heat"/>
    <property type="evidence" value="ECO:0007669"/>
    <property type="project" value="TreeGrafter"/>
</dbReference>
<dbReference type="InterPro" id="IPR001270">
    <property type="entry name" value="ClpA/B"/>
</dbReference>
<dbReference type="FunFam" id="3.40.50.300:FF:000120">
    <property type="entry name" value="ATP-dependent chaperone ClpB"/>
    <property type="match status" value="1"/>
</dbReference>
<dbReference type="SUPFAM" id="SSF81923">
    <property type="entry name" value="Double Clp-N motif"/>
    <property type="match status" value="1"/>
</dbReference>
<keyword evidence="5 7" id="KW-0143">Chaperone</keyword>
<reference evidence="10 11" key="1">
    <citation type="journal article" date="2013" name="Curr. Biol.">
        <title>Shared signatures of parasitism and phylogenomics unite Cryptomycota and microsporidia.</title>
        <authorList>
            <person name="James T.Y."/>
            <person name="Pelin A."/>
            <person name="Bonen L."/>
            <person name="Ahrendt S."/>
            <person name="Sain D."/>
            <person name="Corradi N."/>
            <person name="Stajich J.E."/>
        </authorList>
    </citation>
    <scope>NUCLEOTIDE SEQUENCE [LARGE SCALE GENOMIC DNA]</scope>
    <source>
        <strain evidence="10 11">CSF55</strain>
    </source>
</reference>
<dbReference type="CDD" id="cd00009">
    <property type="entry name" value="AAA"/>
    <property type="match status" value="1"/>
</dbReference>
<feature type="coiled-coil region" evidence="8">
    <location>
        <begin position="411"/>
        <end position="525"/>
    </location>
</feature>
<dbReference type="GO" id="GO:0016887">
    <property type="term" value="F:ATP hydrolysis activity"/>
    <property type="evidence" value="ECO:0007669"/>
    <property type="project" value="InterPro"/>
</dbReference>
<dbReference type="PANTHER" id="PTHR11638">
    <property type="entry name" value="ATP-DEPENDENT CLP PROTEASE"/>
    <property type="match status" value="1"/>
</dbReference>
<evidence type="ECO:0000256" key="1">
    <source>
        <dbReference type="ARBA" id="ARBA00008675"/>
    </source>
</evidence>
<dbReference type="InterPro" id="IPR019489">
    <property type="entry name" value="Clp_ATPase_C"/>
</dbReference>
<dbReference type="Pfam" id="PF02861">
    <property type="entry name" value="Clp_N"/>
    <property type="match status" value="1"/>
</dbReference>
<dbReference type="GO" id="GO:0043335">
    <property type="term" value="P:protein unfolding"/>
    <property type="evidence" value="ECO:0007669"/>
    <property type="project" value="UniProtKB-ARBA"/>
</dbReference>
<evidence type="ECO:0000256" key="2">
    <source>
        <dbReference type="ARBA" id="ARBA00022737"/>
    </source>
</evidence>
<dbReference type="GO" id="GO:0005737">
    <property type="term" value="C:cytoplasm"/>
    <property type="evidence" value="ECO:0007669"/>
    <property type="project" value="TreeGrafter"/>
</dbReference>
<dbReference type="OMA" id="YDKSMGA"/>
<dbReference type="InterPro" id="IPR018368">
    <property type="entry name" value="ClpA/B_CS1"/>
</dbReference>
<dbReference type="Pfam" id="PF00004">
    <property type="entry name" value="AAA"/>
    <property type="match status" value="1"/>
</dbReference>
<dbReference type="EMBL" id="KE560381">
    <property type="protein sequence ID" value="EPZ37006.1"/>
    <property type="molecule type" value="Genomic_DNA"/>
</dbReference>
<evidence type="ECO:0000256" key="4">
    <source>
        <dbReference type="ARBA" id="ARBA00022840"/>
    </source>
</evidence>
<organism evidence="10 11">
    <name type="scientific">Rozella allomycis (strain CSF55)</name>
    <dbReference type="NCBI Taxonomy" id="988480"/>
    <lineage>
        <taxon>Eukaryota</taxon>
        <taxon>Fungi</taxon>
        <taxon>Fungi incertae sedis</taxon>
        <taxon>Cryptomycota</taxon>
        <taxon>Cryptomycota incertae sedis</taxon>
        <taxon>Rozella</taxon>
    </lineage>
</organism>
<dbReference type="SMART" id="SM00382">
    <property type="entry name" value="AAA"/>
    <property type="match status" value="2"/>
</dbReference>